<dbReference type="AlphaFoldDB" id="A0A0E3WWE9"/>
<evidence type="ECO:0000313" key="1">
    <source>
        <dbReference type="EMBL" id="AKB82105.1"/>
    </source>
</evidence>
<proteinExistence type="predicted"/>
<gene>
    <name evidence="1" type="ORF">MSBR3_1527</name>
</gene>
<protein>
    <submittedName>
        <fullName evidence="1">Uncharacterized protein</fullName>
    </submittedName>
</protein>
<dbReference type="PATRIC" id="fig|1434107.4.peg.1988"/>
<dbReference type="OrthoDB" id="372729at2157"/>
<dbReference type="HOGENOM" id="CLU_1187776_0_0_2"/>
<organism evidence="1 2">
    <name type="scientific">Methanosarcina barkeri 3</name>
    <dbReference type="NCBI Taxonomy" id="1434107"/>
    <lineage>
        <taxon>Archaea</taxon>
        <taxon>Methanobacteriati</taxon>
        <taxon>Methanobacteriota</taxon>
        <taxon>Stenosarchaea group</taxon>
        <taxon>Methanomicrobia</taxon>
        <taxon>Methanosarcinales</taxon>
        <taxon>Methanosarcinaceae</taxon>
        <taxon>Methanosarcina</taxon>
    </lineage>
</organism>
<reference evidence="1" key="1">
    <citation type="submission" date="2014-07" db="EMBL/GenBank/DDBJ databases">
        <title>Methanogenic archaea and the global carbon cycle.</title>
        <authorList>
            <person name="Henriksen J.R."/>
            <person name="Luke J."/>
            <person name="Reinhart S."/>
            <person name="Benedict M.N."/>
            <person name="Youngblut N.D."/>
            <person name="Metcalf M.E."/>
            <person name="Whitaker R.J."/>
            <person name="Metcalf W.W."/>
        </authorList>
    </citation>
    <scope>NUCLEOTIDE SEQUENCE [LARGE SCALE GENOMIC DNA]</scope>
    <source>
        <strain evidence="1">3</strain>
    </source>
</reference>
<dbReference type="Proteomes" id="UP000033066">
    <property type="component" value="Chromosome"/>
</dbReference>
<accession>A0A0E3WWE9</accession>
<evidence type="ECO:0000313" key="2">
    <source>
        <dbReference type="Proteomes" id="UP000033066"/>
    </source>
</evidence>
<dbReference type="EMBL" id="CP009517">
    <property type="protein sequence ID" value="AKB82105.1"/>
    <property type="molecule type" value="Genomic_DNA"/>
</dbReference>
<keyword evidence="2" id="KW-1185">Reference proteome</keyword>
<dbReference type="KEGG" id="mbak:MSBR3_1527"/>
<dbReference type="RefSeq" id="WP_048107498.1">
    <property type="nucleotide sequence ID" value="NZ_CP009517.1"/>
</dbReference>
<dbReference type="GeneID" id="24789067"/>
<name>A0A0E3WWE9_METBA</name>
<sequence>MNDDLADIIKSCPLQQQILCYIESAGFATSTDLSKTFGKGEYTLSDPEQRNVLHAFGLSEPVSMALNALIEKRELIPVPCMSILFEHFSGNIPDLPLAWDISESNTQIKCWLPVIFVTVDEFRKFADKVFPDKTEAETIITEIISKQKNCNLNKAYSECILKVNSSDITVLQVPYKHFDEARNRLKSGGVNYSIHKGCVRFGKSELFVVKNTDLPIITKLFTSKRLNDDCMYA</sequence>